<evidence type="ECO:0000313" key="10">
    <source>
        <dbReference type="Proteomes" id="UP001586593"/>
    </source>
</evidence>
<dbReference type="InterPro" id="IPR036259">
    <property type="entry name" value="MFS_trans_sf"/>
</dbReference>
<dbReference type="EMBL" id="JAZHXJ010000060">
    <property type="protein sequence ID" value="KAL1877861.1"/>
    <property type="molecule type" value="Genomic_DNA"/>
</dbReference>
<dbReference type="Proteomes" id="UP001586593">
    <property type="component" value="Unassembled WGS sequence"/>
</dbReference>
<evidence type="ECO:0000256" key="4">
    <source>
        <dbReference type="ARBA" id="ARBA00022989"/>
    </source>
</evidence>
<dbReference type="InterPro" id="IPR020846">
    <property type="entry name" value="MFS_dom"/>
</dbReference>
<feature type="region of interest" description="Disordered" evidence="6">
    <location>
        <begin position="556"/>
        <end position="577"/>
    </location>
</feature>
<evidence type="ECO:0000259" key="8">
    <source>
        <dbReference type="PROSITE" id="PS50850"/>
    </source>
</evidence>
<feature type="transmembrane region" description="Helical" evidence="7">
    <location>
        <begin position="467"/>
        <end position="487"/>
    </location>
</feature>
<feature type="region of interest" description="Disordered" evidence="6">
    <location>
        <begin position="1"/>
        <end position="57"/>
    </location>
</feature>
<evidence type="ECO:0000256" key="3">
    <source>
        <dbReference type="ARBA" id="ARBA00022692"/>
    </source>
</evidence>
<keyword evidence="3 7" id="KW-0812">Transmembrane</keyword>
<feature type="transmembrane region" description="Helical" evidence="7">
    <location>
        <begin position="401"/>
        <end position="421"/>
    </location>
</feature>
<dbReference type="PANTHER" id="PTHR42718:SF9">
    <property type="entry name" value="MAJOR FACILITATOR SUPERFAMILY MULTIDRUG TRANSPORTER MFSC"/>
    <property type="match status" value="1"/>
</dbReference>
<feature type="transmembrane region" description="Helical" evidence="7">
    <location>
        <begin position="294"/>
        <end position="312"/>
    </location>
</feature>
<dbReference type="PANTHER" id="PTHR42718">
    <property type="entry name" value="MAJOR FACILITATOR SUPERFAMILY MULTIDRUG TRANSPORTER MFSC"/>
    <property type="match status" value="1"/>
</dbReference>
<evidence type="ECO:0000256" key="7">
    <source>
        <dbReference type="SAM" id="Phobius"/>
    </source>
</evidence>
<feature type="transmembrane region" description="Helical" evidence="7">
    <location>
        <begin position="427"/>
        <end position="446"/>
    </location>
</feature>
<dbReference type="Gene3D" id="1.20.1720.10">
    <property type="entry name" value="Multidrug resistance protein D"/>
    <property type="match status" value="1"/>
</dbReference>
<feature type="transmembrane region" description="Helical" evidence="7">
    <location>
        <begin position="225"/>
        <end position="245"/>
    </location>
</feature>
<feature type="transmembrane region" description="Helical" evidence="7">
    <location>
        <begin position="136"/>
        <end position="154"/>
    </location>
</feature>
<feature type="transmembrane region" description="Helical" evidence="7">
    <location>
        <begin position="333"/>
        <end position="356"/>
    </location>
</feature>
<dbReference type="CDD" id="cd17476">
    <property type="entry name" value="MFS_Amf1_MDR_like"/>
    <property type="match status" value="1"/>
</dbReference>
<feature type="transmembrane region" description="Helical" evidence="7">
    <location>
        <begin position="198"/>
        <end position="219"/>
    </location>
</feature>
<dbReference type="Gene3D" id="1.20.1250.20">
    <property type="entry name" value="MFS general substrate transporter like domains"/>
    <property type="match status" value="1"/>
</dbReference>
<evidence type="ECO:0000256" key="5">
    <source>
        <dbReference type="ARBA" id="ARBA00023136"/>
    </source>
</evidence>
<accession>A0ABR3XPE8</accession>
<dbReference type="Pfam" id="PF07690">
    <property type="entry name" value="MFS_1"/>
    <property type="match status" value="2"/>
</dbReference>
<proteinExistence type="predicted"/>
<protein>
    <recommendedName>
        <fullName evidence="8">Major facilitator superfamily (MFS) profile domain-containing protein</fullName>
    </recommendedName>
</protein>
<evidence type="ECO:0000256" key="6">
    <source>
        <dbReference type="SAM" id="MobiDB-lite"/>
    </source>
</evidence>
<evidence type="ECO:0000256" key="1">
    <source>
        <dbReference type="ARBA" id="ARBA00004141"/>
    </source>
</evidence>
<dbReference type="InterPro" id="IPR011701">
    <property type="entry name" value="MFS"/>
</dbReference>
<keyword evidence="10" id="KW-1185">Reference proteome</keyword>
<keyword evidence="5 7" id="KW-0472">Membrane</keyword>
<organism evidence="9 10">
    <name type="scientific">Phialemonium thermophilum</name>
    <dbReference type="NCBI Taxonomy" id="223376"/>
    <lineage>
        <taxon>Eukaryota</taxon>
        <taxon>Fungi</taxon>
        <taxon>Dikarya</taxon>
        <taxon>Ascomycota</taxon>
        <taxon>Pezizomycotina</taxon>
        <taxon>Sordariomycetes</taxon>
        <taxon>Sordariomycetidae</taxon>
        <taxon>Cephalothecales</taxon>
        <taxon>Cephalothecaceae</taxon>
        <taxon>Phialemonium</taxon>
    </lineage>
</organism>
<feature type="compositionally biased region" description="Polar residues" evidence="6">
    <location>
        <begin position="22"/>
        <end position="34"/>
    </location>
</feature>
<feature type="transmembrane region" description="Helical" evidence="7">
    <location>
        <begin position="166"/>
        <end position="186"/>
    </location>
</feature>
<comment type="subcellular location">
    <subcellularLocation>
        <location evidence="1">Membrane</location>
        <topology evidence="1">Multi-pass membrane protein</topology>
    </subcellularLocation>
</comment>
<sequence length="577" mass="60725">MAVASSSDHTEGAGVGVGVGVSSNRVTTCSTRPPNSEGEGLAPREAPNATVDETEEKSELPFSKAKCIALVATVTGASFMNTLGIQAVVIILPTVGRDLGIPDARVQWIISSYTLTFGCFLLFWGRIADIYGKRTIFIGGSLWMAVAFAVNPFLHNEIAFDLFRGLQGLGAAANVPTALGILGTTFRPGKAKTYAFTVYAAGAPLGSIFGNLLGGFIASYATWKWVFGAIALLAAVVPVAGFAVIPAPKHTLHQDGVGPRTSVDWVGAALITLGLFALLFALTEGNIVGWSTPWVPVLIAVSVLLVILFVLWQRRLEKVGRQAPMMKVSIFRSGRFSAAMVIMALFFSSFNGFLVYATYYFQDYQGLSPVQTTLRFIPTGVSGVVTSALASQLLSRVPTYLILLFGNLCVSVSSLLFAIPIPPTTSYFAFGLPAMVLSVLGADTTWPSLTLFTSQALPQEDQALGGALVNAMALVGRSIGLAIATAIQTAVMAHDRGVAVEDAGPVKAWDAPSLAGLRAASWFNFALAIVSVVIVATAFRGSGIVGKPTAKPKPVLERDGGAEEVVEVHTEKNDSTV</sequence>
<evidence type="ECO:0000313" key="9">
    <source>
        <dbReference type="EMBL" id="KAL1877861.1"/>
    </source>
</evidence>
<feature type="domain" description="Major facilitator superfamily (MFS) profile" evidence="8">
    <location>
        <begin position="70"/>
        <end position="543"/>
    </location>
</feature>
<comment type="caution">
    <text evidence="9">The sequence shown here is derived from an EMBL/GenBank/DDBJ whole genome shotgun (WGS) entry which is preliminary data.</text>
</comment>
<evidence type="ECO:0000256" key="2">
    <source>
        <dbReference type="ARBA" id="ARBA00022448"/>
    </source>
</evidence>
<feature type="transmembrane region" description="Helical" evidence="7">
    <location>
        <begin position="265"/>
        <end position="282"/>
    </location>
</feature>
<keyword evidence="2" id="KW-0813">Transport</keyword>
<dbReference type="PROSITE" id="PS50850">
    <property type="entry name" value="MFS"/>
    <property type="match status" value="1"/>
</dbReference>
<reference evidence="9 10" key="1">
    <citation type="journal article" date="2024" name="Commun. Biol.">
        <title>Comparative genomic analysis of thermophilic fungi reveals convergent evolutionary adaptations and gene losses.</title>
        <authorList>
            <person name="Steindorff A.S."/>
            <person name="Aguilar-Pontes M.V."/>
            <person name="Robinson A.J."/>
            <person name="Andreopoulos B."/>
            <person name="LaButti K."/>
            <person name="Kuo A."/>
            <person name="Mondo S."/>
            <person name="Riley R."/>
            <person name="Otillar R."/>
            <person name="Haridas S."/>
            <person name="Lipzen A."/>
            <person name="Grimwood J."/>
            <person name="Schmutz J."/>
            <person name="Clum A."/>
            <person name="Reid I.D."/>
            <person name="Moisan M.C."/>
            <person name="Butler G."/>
            <person name="Nguyen T.T.M."/>
            <person name="Dewar K."/>
            <person name="Conant G."/>
            <person name="Drula E."/>
            <person name="Henrissat B."/>
            <person name="Hansel C."/>
            <person name="Singer S."/>
            <person name="Hutchinson M.I."/>
            <person name="de Vries R.P."/>
            <person name="Natvig D.O."/>
            <person name="Powell A.J."/>
            <person name="Tsang A."/>
            <person name="Grigoriev I.V."/>
        </authorList>
    </citation>
    <scope>NUCLEOTIDE SEQUENCE [LARGE SCALE GENOMIC DNA]</scope>
    <source>
        <strain evidence="9 10">ATCC 24622</strain>
    </source>
</reference>
<feature type="transmembrane region" description="Helical" evidence="7">
    <location>
        <begin position="67"/>
        <end position="92"/>
    </location>
</feature>
<feature type="transmembrane region" description="Helical" evidence="7">
    <location>
        <begin position="519"/>
        <end position="539"/>
    </location>
</feature>
<gene>
    <name evidence="9" type="ORF">VTK73DRAFT_8388</name>
</gene>
<name>A0ABR3XPE8_9PEZI</name>
<keyword evidence="4 7" id="KW-1133">Transmembrane helix</keyword>
<dbReference type="SUPFAM" id="SSF103473">
    <property type="entry name" value="MFS general substrate transporter"/>
    <property type="match status" value="1"/>
</dbReference>
<feature type="transmembrane region" description="Helical" evidence="7">
    <location>
        <begin position="104"/>
        <end position="124"/>
    </location>
</feature>